<evidence type="ECO:0000313" key="2">
    <source>
        <dbReference type="EMBL" id="GIE71726.1"/>
    </source>
</evidence>
<feature type="transmembrane region" description="Helical" evidence="1">
    <location>
        <begin position="124"/>
        <end position="144"/>
    </location>
</feature>
<comment type="caution">
    <text evidence="2">The sequence shown here is derived from an EMBL/GenBank/DDBJ whole genome shotgun (WGS) entry which is preliminary data.</text>
</comment>
<dbReference type="EMBL" id="BOMS01000131">
    <property type="protein sequence ID" value="GIE71726.1"/>
    <property type="molecule type" value="Genomic_DNA"/>
</dbReference>
<keyword evidence="1" id="KW-1133">Transmembrane helix</keyword>
<dbReference type="RefSeq" id="WP_203829527.1">
    <property type="nucleotide sequence ID" value="NZ_BAAATY010000043.1"/>
</dbReference>
<sequence length="148" mass="16111">MPVLLGILPYLASALGYWTVYQGIFRDPSDHPPIHWQWRLVSPLFVASLTPLVLSGTPVGGQNVVLLAFSAGGGFLLVFTLMTVLTLGEVNEKDPHTKGRFFFSLRRPVVLGGWTMNGLTWAKALFIAGLIVIFGFAGLSLWIAGQRA</sequence>
<evidence type="ECO:0000256" key="1">
    <source>
        <dbReference type="SAM" id="Phobius"/>
    </source>
</evidence>
<reference evidence="2 3" key="1">
    <citation type="submission" date="2021-01" db="EMBL/GenBank/DDBJ databases">
        <title>Whole genome shotgun sequence of Actinoplanes palleronii NBRC 14916.</title>
        <authorList>
            <person name="Komaki H."/>
            <person name="Tamura T."/>
        </authorList>
    </citation>
    <scope>NUCLEOTIDE SEQUENCE [LARGE SCALE GENOMIC DNA]</scope>
    <source>
        <strain evidence="2 3">NBRC 14916</strain>
    </source>
</reference>
<proteinExistence type="predicted"/>
<accession>A0ABQ4BN58</accession>
<evidence type="ECO:0000313" key="3">
    <source>
        <dbReference type="Proteomes" id="UP000624709"/>
    </source>
</evidence>
<keyword evidence="3" id="KW-1185">Reference proteome</keyword>
<organism evidence="2 3">
    <name type="scientific">Actinoplanes palleronii</name>
    <dbReference type="NCBI Taxonomy" id="113570"/>
    <lineage>
        <taxon>Bacteria</taxon>
        <taxon>Bacillati</taxon>
        <taxon>Actinomycetota</taxon>
        <taxon>Actinomycetes</taxon>
        <taxon>Micromonosporales</taxon>
        <taxon>Micromonosporaceae</taxon>
        <taxon>Actinoplanes</taxon>
    </lineage>
</organism>
<name>A0ABQ4BN58_9ACTN</name>
<feature type="transmembrane region" description="Helical" evidence="1">
    <location>
        <begin position="40"/>
        <end position="57"/>
    </location>
</feature>
<protein>
    <submittedName>
        <fullName evidence="2">Uncharacterized protein</fullName>
    </submittedName>
</protein>
<gene>
    <name evidence="2" type="ORF">Apa02nite_078340</name>
</gene>
<feature type="transmembrane region" description="Helical" evidence="1">
    <location>
        <begin position="64"/>
        <end position="87"/>
    </location>
</feature>
<keyword evidence="1" id="KW-0472">Membrane</keyword>
<keyword evidence="1" id="KW-0812">Transmembrane</keyword>
<dbReference type="Proteomes" id="UP000624709">
    <property type="component" value="Unassembled WGS sequence"/>
</dbReference>